<keyword evidence="1" id="KW-0472">Membrane</keyword>
<proteinExistence type="predicted"/>
<organism evidence="2 3">
    <name type="scientific">Ensifer adhaerens</name>
    <name type="common">Sinorhizobium morelense</name>
    <dbReference type="NCBI Taxonomy" id="106592"/>
    <lineage>
        <taxon>Bacteria</taxon>
        <taxon>Pseudomonadati</taxon>
        <taxon>Pseudomonadota</taxon>
        <taxon>Alphaproteobacteria</taxon>
        <taxon>Hyphomicrobiales</taxon>
        <taxon>Rhizobiaceae</taxon>
        <taxon>Sinorhizobium/Ensifer group</taxon>
        <taxon>Ensifer</taxon>
    </lineage>
</organism>
<name>A0A0L8BRK4_ENSAD</name>
<evidence type="ECO:0000313" key="3">
    <source>
        <dbReference type="Proteomes" id="UP000037425"/>
    </source>
</evidence>
<keyword evidence="1" id="KW-0812">Transmembrane</keyword>
<comment type="caution">
    <text evidence="2">The sequence shown here is derived from an EMBL/GenBank/DDBJ whole genome shotgun (WGS) entry which is preliminary data.</text>
</comment>
<evidence type="ECO:0000313" key="2">
    <source>
        <dbReference type="EMBL" id="KOF17139.1"/>
    </source>
</evidence>
<keyword evidence="1" id="KW-1133">Transmembrane helix</keyword>
<gene>
    <name evidence="2" type="ORF">AC244_19695</name>
</gene>
<dbReference type="PATRIC" id="fig|106592.7.peg.1763"/>
<accession>A0A0L8BRK4</accession>
<dbReference type="Proteomes" id="UP000037425">
    <property type="component" value="Unassembled WGS sequence"/>
</dbReference>
<dbReference type="AlphaFoldDB" id="A0A0L8BRK4"/>
<reference evidence="3" key="1">
    <citation type="submission" date="2015-07" db="EMBL/GenBank/DDBJ databases">
        <title>Whole genome sequence of an Ensifer adhaerens strain isolated from a cave pool in the Wind Cave National Park.</title>
        <authorList>
            <person name="Eng W.W.H."/>
            <person name="Gan H.M."/>
            <person name="Barton H.A."/>
            <person name="Savka M.A."/>
        </authorList>
    </citation>
    <scope>NUCLEOTIDE SEQUENCE [LARGE SCALE GENOMIC DNA]</scope>
    <source>
        <strain evidence="3">SD006</strain>
    </source>
</reference>
<sequence length="31" mass="3480">MYEMADHMMKMLMSIMAALSLGSLLFLMAVV</sequence>
<dbReference type="EMBL" id="LGAP01000013">
    <property type="protein sequence ID" value="KOF17139.1"/>
    <property type="molecule type" value="Genomic_DNA"/>
</dbReference>
<feature type="transmembrane region" description="Helical" evidence="1">
    <location>
        <begin position="12"/>
        <end position="30"/>
    </location>
</feature>
<evidence type="ECO:0000256" key="1">
    <source>
        <dbReference type="SAM" id="Phobius"/>
    </source>
</evidence>
<protein>
    <submittedName>
        <fullName evidence="2">Membrane protein</fullName>
    </submittedName>
</protein>